<dbReference type="EMBL" id="MCGE01000065">
    <property type="protein sequence ID" value="ORY98298.1"/>
    <property type="molecule type" value="Genomic_DNA"/>
</dbReference>
<reference evidence="1 2" key="1">
    <citation type="submission" date="2016-07" db="EMBL/GenBank/DDBJ databases">
        <title>Pervasive Adenine N6-methylation of Active Genes in Fungi.</title>
        <authorList>
            <consortium name="DOE Joint Genome Institute"/>
            <person name="Mondo S.J."/>
            <person name="Dannebaum R.O."/>
            <person name="Kuo R.C."/>
            <person name="Labutti K."/>
            <person name="Haridas S."/>
            <person name="Kuo A."/>
            <person name="Salamov A."/>
            <person name="Ahrendt S.R."/>
            <person name="Lipzen A."/>
            <person name="Sullivan W."/>
            <person name="Andreopoulos W.B."/>
            <person name="Clum A."/>
            <person name="Lindquist E."/>
            <person name="Daum C."/>
            <person name="Ramamoorthy G.K."/>
            <person name="Gryganskyi A."/>
            <person name="Culley D."/>
            <person name="Magnuson J.K."/>
            <person name="James T.Y."/>
            <person name="O'Malley M.A."/>
            <person name="Stajich J.E."/>
            <person name="Spatafora J.W."/>
            <person name="Visel A."/>
            <person name="Grigoriev I.V."/>
        </authorList>
    </citation>
    <scope>NUCLEOTIDE SEQUENCE [LARGE SCALE GENOMIC DNA]</scope>
    <source>
        <strain evidence="1 2">NRRL 1336</strain>
    </source>
</reference>
<name>A0A1X2HH57_9FUNG</name>
<comment type="caution">
    <text evidence="1">The sequence shown here is derived from an EMBL/GenBank/DDBJ whole genome shotgun (WGS) entry which is preliminary data.</text>
</comment>
<sequence length="136" mass="15670">MIVDNLFNRHTTQLSAYDMWMCGDKAKTYFKFVNLATKEAADKSYGGRLELTLSFRQALENQEELLPIDDLNMFFPKMYKNGMTTWSIDQATHKVFTNRVLLRAIRTVLPTSLANRFPLSYDHGLALQRNKLGQSA</sequence>
<evidence type="ECO:0000313" key="2">
    <source>
        <dbReference type="Proteomes" id="UP000193560"/>
    </source>
</evidence>
<gene>
    <name evidence="1" type="ORF">BCR42DRAFT_215727</name>
</gene>
<evidence type="ECO:0000313" key="1">
    <source>
        <dbReference type="EMBL" id="ORY98298.1"/>
    </source>
</evidence>
<proteinExistence type="predicted"/>
<protein>
    <submittedName>
        <fullName evidence="1">Uncharacterized protein</fullName>
    </submittedName>
</protein>
<keyword evidence="2" id="KW-1185">Reference proteome</keyword>
<organism evidence="1 2">
    <name type="scientific">Absidia repens</name>
    <dbReference type="NCBI Taxonomy" id="90262"/>
    <lineage>
        <taxon>Eukaryota</taxon>
        <taxon>Fungi</taxon>
        <taxon>Fungi incertae sedis</taxon>
        <taxon>Mucoromycota</taxon>
        <taxon>Mucoromycotina</taxon>
        <taxon>Mucoromycetes</taxon>
        <taxon>Mucorales</taxon>
        <taxon>Cunninghamellaceae</taxon>
        <taxon>Absidia</taxon>
    </lineage>
</organism>
<accession>A0A1X2HH57</accession>
<dbReference type="AlphaFoldDB" id="A0A1X2HH57"/>
<dbReference type="Proteomes" id="UP000193560">
    <property type="component" value="Unassembled WGS sequence"/>
</dbReference>